<gene>
    <name evidence="2" type="ORF">UV06_C0009G0010</name>
</gene>
<evidence type="ECO:0000313" key="2">
    <source>
        <dbReference type="EMBL" id="KKS42595.1"/>
    </source>
</evidence>
<evidence type="ECO:0000313" key="3">
    <source>
        <dbReference type="Proteomes" id="UP000033854"/>
    </source>
</evidence>
<evidence type="ECO:0000256" key="1">
    <source>
        <dbReference type="SAM" id="MobiDB-lite"/>
    </source>
</evidence>
<proteinExistence type="predicted"/>
<sequence>MRQKSTVYSPSFHNQFEVKSDEVKREKGEKVERDLKDRRQGQSDFRIKKRVRK</sequence>
<dbReference type="Proteomes" id="UP000033854">
    <property type="component" value="Unassembled WGS sequence"/>
</dbReference>
<dbReference type="AlphaFoldDB" id="A0A0G0Z1E4"/>
<dbReference type="EMBL" id="LCDA01000009">
    <property type="protein sequence ID" value="KKS42595.1"/>
    <property type="molecule type" value="Genomic_DNA"/>
</dbReference>
<organism evidence="2 3">
    <name type="scientific">Candidatus Collierbacteria bacterium GW2011_GWA2_42_17</name>
    <dbReference type="NCBI Taxonomy" id="1618378"/>
    <lineage>
        <taxon>Bacteria</taxon>
        <taxon>Candidatus Collieribacteriota</taxon>
    </lineage>
</organism>
<comment type="caution">
    <text evidence="2">The sequence shown here is derived from an EMBL/GenBank/DDBJ whole genome shotgun (WGS) entry which is preliminary data.</text>
</comment>
<name>A0A0G0Z1E4_9BACT</name>
<feature type="region of interest" description="Disordered" evidence="1">
    <location>
        <begin position="19"/>
        <end position="53"/>
    </location>
</feature>
<accession>A0A0G0Z1E4</accession>
<feature type="compositionally biased region" description="Basic and acidic residues" evidence="1">
    <location>
        <begin position="19"/>
        <end position="41"/>
    </location>
</feature>
<reference evidence="2 3" key="1">
    <citation type="journal article" date="2015" name="Nature">
        <title>rRNA introns, odd ribosomes, and small enigmatic genomes across a large radiation of phyla.</title>
        <authorList>
            <person name="Brown C.T."/>
            <person name="Hug L.A."/>
            <person name="Thomas B.C."/>
            <person name="Sharon I."/>
            <person name="Castelle C.J."/>
            <person name="Singh A."/>
            <person name="Wilkins M.J."/>
            <person name="Williams K.H."/>
            <person name="Banfield J.F."/>
        </authorList>
    </citation>
    <scope>NUCLEOTIDE SEQUENCE [LARGE SCALE GENOMIC DNA]</scope>
</reference>
<protein>
    <submittedName>
        <fullName evidence="2">Uncharacterized protein</fullName>
    </submittedName>
</protein>